<dbReference type="RefSeq" id="WP_020373942.1">
    <property type="nucleotide sequence ID" value="NZ_FWWY01000001.1"/>
</dbReference>
<evidence type="ECO:0000256" key="3">
    <source>
        <dbReference type="ARBA" id="ARBA00022490"/>
    </source>
</evidence>
<dbReference type="NCBIfam" id="NF006873">
    <property type="entry name" value="PRK09369.1"/>
    <property type="match status" value="1"/>
</dbReference>
<evidence type="ECO:0000256" key="1">
    <source>
        <dbReference type="ARBA" id="ARBA00004496"/>
    </source>
</evidence>
<dbReference type="InterPro" id="IPR005750">
    <property type="entry name" value="UDP_GlcNAc_COvinyl_MurA"/>
</dbReference>
<dbReference type="GO" id="GO:0051301">
    <property type="term" value="P:cell division"/>
    <property type="evidence" value="ECO:0007669"/>
    <property type="project" value="UniProtKB-KW"/>
</dbReference>
<dbReference type="GO" id="GO:0008360">
    <property type="term" value="P:regulation of cell shape"/>
    <property type="evidence" value="ECO:0007669"/>
    <property type="project" value="UniProtKB-KW"/>
</dbReference>
<evidence type="ECO:0000313" key="14">
    <source>
        <dbReference type="EMBL" id="SMC05454.1"/>
    </source>
</evidence>
<gene>
    <name evidence="12" type="primary">murA</name>
    <name evidence="14" type="ORF">SAMN00768000_2259</name>
</gene>
<dbReference type="InterPro" id="IPR013792">
    <property type="entry name" value="RNA3'P_cycl/enolpyr_Trfase_a/b"/>
</dbReference>
<feature type="modified residue" description="2-(S-cysteinyl)pyruvic acid O-phosphothioketal" evidence="12">
    <location>
        <position position="118"/>
    </location>
</feature>
<dbReference type="UniPathway" id="UPA00219"/>
<dbReference type="SUPFAM" id="SSF55205">
    <property type="entry name" value="EPT/RTPC-like"/>
    <property type="match status" value="1"/>
</dbReference>
<feature type="domain" description="Enolpyruvate transferase" evidence="13">
    <location>
        <begin position="7"/>
        <end position="408"/>
    </location>
</feature>
<keyword evidence="15" id="KW-1185">Reference proteome</keyword>
<keyword evidence="6 12" id="KW-0133">Cell shape</keyword>
<evidence type="ECO:0000256" key="5">
    <source>
        <dbReference type="ARBA" id="ARBA00022679"/>
    </source>
</evidence>
<dbReference type="PANTHER" id="PTHR43783:SF1">
    <property type="entry name" value="UDP-N-ACETYLGLUCOSAMINE 1-CARBOXYVINYLTRANSFERASE"/>
    <property type="match status" value="1"/>
</dbReference>
<dbReference type="InterPro" id="IPR001986">
    <property type="entry name" value="Enolpyruvate_Tfrase_dom"/>
</dbReference>
<reference evidence="15" key="1">
    <citation type="submission" date="2017-04" db="EMBL/GenBank/DDBJ databases">
        <authorList>
            <person name="Varghese N."/>
            <person name="Submissions S."/>
        </authorList>
    </citation>
    <scope>NUCLEOTIDE SEQUENCE [LARGE SCALE GENOMIC DNA]</scope>
    <source>
        <strain evidence="15">DSM 9293</strain>
    </source>
</reference>
<keyword evidence="3 12" id="KW-0963">Cytoplasm</keyword>
<evidence type="ECO:0000256" key="7">
    <source>
        <dbReference type="ARBA" id="ARBA00022984"/>
    </source>
</evidence>
<dbReference type="PANTHER" id="PTHR43783">
    <property type="entry name" value="UDP-N-ACETYLGLUCOSAMINE 1-CARBOXYVINYLTRANSFERASE"/>
    <property type="match status" value="1"/>
</dbReference>
<accession>A0A1W1WGM9</accession>
<dbReference type="GO" id="GO:0005737">
    <property type="term" value="C:cytoplasm"/>
    <property type="evidence" value="ECO:0007669"/>
    <property type="project" value="UniProtKB-SubCell"/>
</dbReference>
<evidence type="ECO:0000256" key="10">
    <source>
        <dbReference type="ARBA" id="ARBA00038367"/>
    </source>
</evidence>
<protein>
    <recommendedName>
        <fullName evidence="12">UDP-N-acetylglucosamine 1-carboxyvinyltransferase</fullName>
        <ecNumber evidence="12">2.5.1.7</ecNumber>
    </recommendedName>
    <alternativeName>
        <fullName evidence="12">Enoylpyruvate transferase</fullName>
    </alternativeName>
    <alternativeName>
        <fullName evidence="12">UDP-N-acetylglucosamine enolpyruvyl transferase</fullName>
        <shortName evidence="12">EPT</shortName>
    </alternativeName>
</protein>
<dbReference type="Proteomes" id="UP000192660">
    <property type="component" value="Unassembled WGS sequence"/>
</dbReference>
<evidence type="ECO:0000256" key="2">
    <source>
        <dbReference type="ARBA" id="ARBA00004752"/>
    </source>
</evidence>
<dbReference type="Gene3D" id="3.65.10.10">
    <property type="entry name" value="Enolpyruvate transferase domain"/>
    <property type="match status" value="2"/>
</dbReference>
<dbReference type="InterPro" id="IPR050068">
    <property type="entry name" value="MurA_subfamily"/>
</dbReference>
<dbReference type="GO" id="GO:0008760">
    <property type="term" value="F:UDP-N-acetylglucosamine 1-carboxyvinyltransferase activity"/>
    <property type="evidence" value="ECO:0007669"/>
    <property type="project" value="UniProtKB-UniRule"/>
</dbReference>
<dbReference type="NCBIfam" id="TIGR01072">
    <property type="entry name" value="murA"/>
    <property type="match status" value="1"/>
</dbReference>
<feature type="binding site" evidence="12">
    <location>
        <begin position="22"/>
        <end position="23"/>
    </location>
    <ligand>
        <name>phosphoenolpyruvate</name>
        <dbReference type="ChEBI" id="CHEBI:58702"/>
    </ligand>
</feature>
<keyword evidence="12" id="KW-0670">Pyruvate</keyword>
<keyword evidence="8 12" id="KW-0131">Cell cycle</keyword>
<keyword evidence="7 12" id="KW-0573">Peptidoglycan synthesis</keyword>
<evidence type="ECO:0000259" key="13">
    <source>
        <dbReference type="Pfam" id="PF00275"/>
    </source>
</evidence>
<feature type="binding site" evidence="12">
    <location>
        <position position="94"/>
    </location>
    <ligand>
        <name>UDP-N-acetyl-alpha-D-glucosamine</name>
        <dbReference type="ChEBI" id="CHEBI:57705"/>
    </ligand>
</feature>
<evidence type="ECO:0000256" key="11">
    <source>
        <dbReference type="ARBA" id="ARBA00047527"/>
    </source>
</evidence>
<dbReference type="EC" id="2.5.1.7" evidence="12"/>
<keyword evidence="4 12" id="KW-0132">Cell division</keyword>
<name>A0A1W1WGM9_SULTA</name>
<dbReference type="CDD" id="cd01555">
    <property type="entry name" value="UdpNAET"/>
    <property type="match status" value="1"/>
</dbReference>
<feature type="binding site" evidence="12">
    <location>
        <position position="329"/>
    </location>
    <ligand>
        <name>UDP-N-acetyl-alpha-D-glucosamine</name>
        <dbReference type="ChEBI" id="CHEBI:57705"/>
    </ligand>
</feature>
<comment type="caution">
    <text evidence="12">Lacks conserved residue(s) required for the propagation of feature annotation.</text>
</comment>
<dbReference type="OrthoDB" id="9803760at2"/>
<sequence length="429" mass="46514">MARLVIEGRYPLTGEVSVEGSKNSALPIITAAALAAEGTSVLENVPRYTDIMDLCQILRELGAEVEWIGESRLKITARSLSNYHAPYELAKKLRGSTYVVGLLLARLKQADVAFPGGCQIGSRPVNFHVQGFQALGATMWLEHGSIHGKVENRLVGTRIYIERASFGTTINLMIAASLAEGTTTLENAAMEPEIVDLANFLNAMGAKVRGAGTNLIRIEGVDVLHGAHHEIIPDRLEAGTYLIAAGVTGGVVTVTNVIPEHLRTVLLKLEQAGAEIEEDMDWIRIVVNQRLQSVDIETLPHPGFPTDLHPQMVSLLSLANGVAVVQETVFENRFGYAHDLVRLGADIKLERETAIVRGVEQLTGAPVQAQDIRGGAALVLAGLGALGTTIVEGVEYIDRGYHALEQKLRLLGAKIYREDENSRKYPKML</sequence>
<comment type="subcellular location">
    <subcellularLocation>
        <location evidence="1 12">Cytoplasm</location>
    </subcellularLocation>
</comment>
<dbReference type="EMBL" id="FWWY01000001">
    <property type="protein sequence ID" value="SMC05454.1"/>
    <property type="molecule type" value="Genomic_DNA"/>
</dbReference>
<feature type="active site" description="Proton donor" evidence="12">
    <location>
        <position position="118"/>
    </location>
</feature>
<evidence type="ECO:0000256" key="12">
    <source>
        <dbReference type="HAMAP-Rule" id="MF_00111"/>
    </source>
</evidence>
<dbReference type="InterPro" id="IPR036968">
    <property type="entry name" value="Enolpyruvate_Tfrase_sf"/>
</dbReference>
<evidence type="ECO:0000256" key="8">
    <source>
        <dbReference type="ARBA" id="ARBA00023306"/>
    </source>
</evidence>
<proteinExistence type="inferred from homology"/>
<evidence type="ECO:0000256" key="9">
    <source>
        <dbReference type="ARBA" id="ARBA00023316"/>
    </source>
</evidence>
<dbReference type="GO" id="GO:0071555">
    <property type="term" value="P:cell wall organization"/>
    <property type="evidence" value="ECO:0007669"/>
    <property type="project" value="UniProtKB-KW"/>
</dbReference>
<comment type="catalytic activity">
    <reaction evidence="11 12">
        <text>phosphoenolpyruvate + UDP-N-acetyl-alpha-D-glucosamine = UDP-N-acetyl-3-O-(1-carboxyvinyl)-alpha-D-glucosamine + phosphate</text>
        <dbReference type="Rhea" id="RHEA:18681"/>
        <dbReference type="ChEBI" id="CHEBI:43474"/>
        <dbReference type="ChEBI" id="CHEBI:57705"/>
        <dbReference type="ChEBI" id="CHEBI:58702"/>
        <dbReference type="ChEBI" id="CHEBI:68483"/>
        <dbReference type="EC" id="2.5.1.7"/>
    </reaction>
</comment>
<dbReference type="AlphaFoldDB" id="A0A1W1WGM9"/>
<dbReference type="GO" id="GO:0009252">
    <property type="term" value="P:peptidoglycan biosynthetic process"/>
    <property type="evidence" value="ECO:0007669"/>
    <property type="project" value="UniProtKB-UniRule"/>
</dbReference>
<dbReference type="Pfam" id="PF00275">
    <property type="entry name" value="EPSP_synthase"/>
    <property type="match status" value="1"/>
</dbReference>
<evidence type="ECO:0000313" key="15">
    <source>
        <dbReference type="Proteomes" id="UP000192660"/>
    </source>
</evidence>
<keyword evidence="5 12" id="KW-0808">Transferase</keyword>
<comment type="function">
    <text evidence="12">Cell wall formation. Adds enolpyruvyl to UDP-N-acetylglucosamine.</text>
</comment>
<dbReference type="STRING" id="28034.BFX07_08935"/>
<evidence type="ECO:0000256" key="6">
    <source>
        <dbReference type="ARBA" id="ARBA00022960"/>
    </source>
</evidence>
<organism evidence="14 15">
    <name type="scientific">Sulfobacillus thermosulfidooxidans (strain DSM 9293 / VKM B-1269 / AT-1)</name>
    <dbReference type="NCBI Taxonomy" id="929705"/>
    <lineage>
        <taxon>Bacteria</taxon>
        <taxon>Bacillati</taxon>
        <taxon>Bacillota</taxon>
        <taxon>Clostridia</taxon>
        <taxon>Eubacteriales</taxon>
        <taxon>Clostridiales Family XVII. Incertae Sedis</taxon>
        <taxon>Sulfobacillus</taxon>
    </lineage>
</organism>
<comment type="similarity">
    <text evidence="10 12">Belongs to the EPSP synthase family. MurA subfamily.</text>
</comment>
<feature type="binding site" evidence="12">
    <location>
        <position position="307"/>
    </location>
    <ligand>
        <name>UDP-N-acetyl-alpha-D-glucosamine</name>
        <dbReference type="ChEBI" id="CHEBI:57705"/>
    </ligand>
</feature>
<keyword evidence="9 12" id="KW-0961">Cell wall biogenesis/degradation</keyword>
<comment type="pathway">
    <text evidence="2 12">Cell wall biogenesis; peptidoglycan biosynthesis.</text>
</comment>
<dbReference type="GO" id="GO:0019277">
    <property type="term" value="P:UDP-N-acetylgalactosamine biosynthetic process"/>
    <property type="evidence" value="ECO:0007669"/>
    <property type="project" value="InterPro"/>
</dbReference>
<dbReference type="HAMAP" id="MF_00111">
    <property type="entry name" value="MurA"/>
    <property type="match status" value="1"/>
</dbReference>
<evidence type="ECO:0000256" key="4">
    <source>
        <dbReference type="ARBA" id="ARBA00022618"/>
    </source>
</evidence>